<evidence type="ECO:0000313" key="2">
    <source>
        <dbReference type="Proteomes" id="UP001500635"/>
    </source>
</evidence>
<evidence type="ECO:0000313" key="1">
    <source>
        <dbReference type="EMBL" id="GAA4398470.1"/>
    </source>
</evidence>
<reference evidence="2" key="1">
    <citation type="journal article" date="2019" name="Int. J. Syst. Evol. Microbiol.">
        <title>The Global Catalogue of Microorganisms (GCM) 10K type strain sequencing project: providing services to taxonomists for standard genome sequencing and annotation.</title>
        <authorList>
            <consortium name="The Broad Institute Genomics Platform"/>
            <consortium name="The Broad Institute Genome Sequencing Center for Infectious Disease"/>
            <person name="Wu L."/>
            <person name="Ma J."/>
        </authorList>
    </citation>
    <scope>NUCLEOTIDE SEQUENCE [LARGE SCALE GENOMIC DNA]</scope>
    <source>
        <strain evidence="2">JCM 17688</strain>
    </source>
</reference>
<dbReference type="RefSeq" id="WP_344998292.1">
    <property type="nucleotide sequence ID" value="NZ_BAABFR010000062.1"/>
</dbReference>
<proteinExistence type="predicted"/>
<dbReference type="Proteomes" id="UP001500635">
    <property type="component" value="Unassembled WGS sequence"/>
</dbReference>
<name>A0ABP8K0M0_9ACTN</name>
<organism evidence="1 2">
    <name type="scientific">Tsukamurella soli</name>
    <dbReference type="NCBI Taxonomy" id="644556"/>
    <lineage>
        <taxon>Bacteria</taxon>
        <taxon>Bacillati</taxon>
        <taxon>Actinomycetota</taxon>
        <taxon>Actinomycetes</taxon>
        <taxon>Mycobacteriales</taxon>
        <taxon>Tsukamurellaceae</taxon>
        <taxon>Tsukamurella</taxon>
    </lineage>
</organism>
<comment type="caution">
    <text evidence="1">The sequence shown here is derived from an EMBL/GenBank/DDBJ whole genome shotgun (WGS) entry which is preliminary data.</text>
</comment>
<dbReference type="EMBL" id="BAABFR010000062">
    <property type="protein sequence ID" value="GAA4398470.1"/>
    <property type="molecule type" value="Genomic_DNA"/>
</dbReference>
<sequence>MRWLLRKPARERAAQHEGSAWGTRQAIGNEIAVLGAEIALLGAEILSIDPWTAPMSEVRRCLDMQHQRRILIAELSCCVDRSLAAPQRSVHQAT</sequence>
<protein>
    <submittedName>
        <fullName evidence="1">Uncharacterized protein</fullName>
    </submittedName>
</protein>
<accession>A0ABP8K0M0</accession>
<gene>
    <name evidence="1" type="ORF">GCM10023147_34730</name>
</gene>
<keyword evidence="2" id="KW-1185">Reference proteome</keyword>